<dbReference type="Gene3D" id="1.10.10.60">
    <property type="entry name" value="Homeodomain-like"/>
    <property type="match status" value="1"/>
</dbReference>
<evidence type="ECO:0000256" key="1">
    <source>
        <dbReference type="ARBA" id="ARBA00023015"/>
    </source>
</evidence>
<reference evidence="6" key="1">
    <citation type="submission" date="2016-11" db="EMBL/GenBank/DDBJ databases">
        <authorList>
            <person name="Varghese N."/>
            <person name="Submissions S."/>
        </authorList>
    </citation>
    <scope>NUCLEOTIDE SEQUENCE [LARGE SCALE GENOMIC DNA]</scope>
    <source>
        <strain evidence="6">DSM 26899</strain>
    </source>
</reference>
<organism evidence="5 6">
    <name type="scientific">Chryseobacterium polytrichastri</name>
    <dbReference type="NCBI Taxonomy" id="1302687"/>
    <lineage>
        <taxon>Bacteria</taxon>
        <taxon>Pseudomonadati</taxon>
        <taxon>Bacteroidota</taxon>
        <taxon>Flavobacteriia</taxon>
        <taxon>Flavobacteriales</taxon>
        <taxon>Weeksellaceae</taxon>
        <taxon>Chryseobacterium group</taxon>
        <taxon>Chryseobacterium</taxon>
    </lineage>
</organism>
<evidence type="ECO:0000313" key="5">
    <source>
        <dbReference type="EMBL" id="SHL05788.1"/>
    </source>
</evidence>
<dbReference type="AlphaFoldDB" id="A0A1M6XIQ9"/>
<dbReference type="SUPFAM" id="SSF46689">
    <property type="entry name" value="Homeodomain-like"/>
    <property type="match status" value="1"/>
</dbReference>
<dbReference type="OrthoDB" id="9795242at2"/>
<dbReference type="EMBL" id="FRAV01000011">
    <property type="protein sequence ID" value="SHL05788.1"/>
    <property type="molecule type" value="Genomic_DNA"/>
</dbReference>
<proteinExistence type="predicted"/>
<dbReference type="GO" id="GO:0003677">
    <property type="term" value="F:DNA binding"/>
    <property type="evidence" value="ECO:0007669"/>
    <property type="project" value="UniProtKB-KW"/>
</dbReference>
<dbReference type="PANTHER" id="PTHR47506">
    <property type="entry name" value="TRANSCRIPTIONAL REGULATORY PROTEIN"/>
    <property type="match status" value="1"/>
</dbReference>
<sequence>MPRNKEFDYTEKLEVVRNLFWEKGYHATSMHDIVDVMKLNRSSIYDTYGNKHDLFLKCLSNYAEFKENQYTKAASIEGRGIEVLEYIIRDVVDQTLTDNKACLIVNTIFEIGSSDDSVKQLLLNTGASLYQILEHSIGQALEDGDIKSSSQPAVISRYILTSFSAFWSHYILTQNKKEVMEMVDFLMEQIKK</sequence>
<dbReference type="PANTHER" id="PTHR47506:SF1">
    <property type="entry name" value="HTH-TYPE TRANSCRIPTIONAL REGULATOR YJDC"/>
    <property type="match status" value="1"/>
</dbReference>
<dbReference type="Pfam" id="PF00440">
    <property type="entry name" value="TetR_N"/>
    <property type="match status" value="1"/>
</dbReference>
<dbReference type="InterPro" id="IPR001647">
    <property type="entry name" value="HTH_TetR"/>
</dbReference>
<keyword evidence="1" id="KW-0805">Transcription regulation</keyword>
<dbReference type="SUPFAM" id="SSF48498">
    <property type="entry name" value="Tetracyclin repressor-like, C-terminal domain"/>
    <property type="match status" value="1"/>
</dbReference>
<protein>
    <submittedName>
        <fullName evidence="5">Transcriptional regulator, TetR family</fullName>
    </submittedName>
</protein>
<evidence type="ECO:0000256" key="2">
    <source>
        <dbReference type="ARBA" id="ARBA00023125"/>
    </source>
</evidence>
<dbReference type="InterPro" id="IPR009057">
    <property type="entry name" value="Homeodomain-like_sf"/>
</dbReference>
<name>A0A1M6XIQ9_9FLAO</name>
<evidence type="ECO:0000259" key="4">
    <source>
        <dbReference type="Pfam" id="PF00440"/>
    </source>
</evidence>
<gene>
    <name evidence="5" type="ORF">SAMN05444267_101125</name>
</gene>
<evidence type="ECO:0000313" key="6">
    <source>
        <dbReference type="Proteomes" id="UP000184364"/>
    </source>
</evidence>
<keyword evidence="3" id="KW-0804">Transcription</keyword>
<accession>A0A1M6XIQ9</accession>
<keyword evidence="2" id="KW-0238">DNA-binding</keyword>
<dbReference type="RefSeq" id="WP_073292564.1">
    <property type="nucleotide sequence ID" value="NZ_FRAV01000011.1"/>
</dbReference>
<dbReference type="InterPro" id="IPR036271">
    <property type="entry name" value="Tet_transcr_reg_TetR-rel_C_sf"/>
</dbReference>
<feature type="domain" description="HTH tetR-type" evidence="4">
    <location>
        <begin position="17"/>
        <end position="56"/>
    </location>
</feature>
<dbReference type="STRING" id="1302687.SAMN05444267_101125"/>
<keyword evidence="6" id="KW-1185">Reference proteome</keyword>
<dbReference type="Gene3D" id="1.10.357.10">
    <property type="entry name" value="Tetracycline Repressor, domain 2"/>
    <property type="match status" value="1"/>
</dbReference>
<evidence type="ECO:0000256" key="3">
    <source>
        <dbReference type="ARBA" id="ARBA00023163"/>
    </source>
</evidence>
<dbReference type="Proteomes" id="UP000184364">
    <property type="component" value="Unassembled WGS sequence"/>
</dbReference>